<reference evidence="2" key="1">
    <citation type="submission" date="2016-11" db="UniProtKB">
        <authorList>
            <consortium name="WormBaseParasite"/>
        </authorList>
    </citation>
    <scope>IDENTIFICATION</scope>
</reference>
<dbReference type="AlphaFoldDB" id="A0A1I7YZY1"/>
<dbReference type="Proteomes" id="UP000095287">
    <property type="component" value="Unplaced"/>
</dbReference>
<evidence type="ECO:0000313" key="2">
    <source>
        <dbReference type="WBParaSite" id="L893_g21198.t1"/>
    </source>
</evidence>
<keyword evidence="1" id="KW-1185">Reference proteome</keyword>
<evidence type="ECO:0000313" key="1">
    <source>
        <dbReference type="Proteomes" id="UP000095287"/>
    </source>
</evidence>
<protein>
    <submittedName>
        <fullName evidence="2">BEL1-like homeodomain protein 1</fullName>
    </submittedName>
</protein>
<name>A0A1I7YZY1_9BILA</name>
<organism evidence="1 2">
    <name type="scientific">Steinernema glaseri</name>
    <dbReference type="NCBI Taxonomy" id="37863"/>
    <lineage>
        <taxon>Eukaryota</taxon>
        <taxon>Metazoa</taxon>
        <taxon>Ecdysozoa</taxon>
        <taxon>Nematoda</taxon>
        <taxon>Chromadorea</taxon>
        <taxon>Rhabditida</taxon>
        <taxon>Tylenchina</taxon>
        <taxon>Panagrolaimomorpha</taxon>
        <taxon>Strongyloidoidea</taxon>
        <taxon>Steinernematidae</taxon>
        <taxon>Steinernema</taxon>
    </lineage>
</organism>
<proteinExistence type="predicted"/>
<accession>A0A1I7YZY1</accession>
<dbReference type="WBParaSite" id="L893_g21198.t1">
    <property type="protein sequence ID" value="L893_g21198.t1"/>
    <property type="gene ID" value="L893_g21198"/>
</dbReference>
<sequence>MEPHKLDNTFDPDHVRIGVDHHLDHPTNGLQFQSQRPPLVRRMSRSEPHLDIPHFMNANNHVVSAMHHVLSGLFEVDSNMSLNKMIHSREVAGNLSTSSSMNNLHEHFEHSCALSSDCTDTGDKSTSVCRLAYENSREQQVTNQTPAFAAASSGPLRKSSSAVEWKNTGQTQQLPCTSVQQYNQNIGHDQGLTMSVKPDNTVAIPAGGSGPLATAAQKFAQGNPESLTQSISSAGIGSAANDESHKRPGVLGVFGRGFFARPAMRDDQENYRYIMALDR</sequence>